<dbReference type="PANTHER" id="PTHR43293:SF3">
    <property type="entry name" value="CHOLESTEROL RING-CLEAVING HYDROLASE IPDB SUBUNIT"/>
    <property type="match status" value="1"/>
</dbReference>
<dbReference type="Proteomes" id="UP001432062">
    <property type="component" value="Chromosome"/>
</dbReference>
<evidence type="ECO:0000313" key="2">
    <source>
        <dbReference type="EMBL" id="WUV46584.1"/>
    </source>
</evidence>
<comment type="similarity">
    <text evidence="1">Belongs to the 3-oxoacid CoA-transferase subunit B family.</text>
</comment>
<dbReference type="InterPro" id="IPR037171">
    <property type="entry name" value="NagB/RpiA_transferase-like"/>
</dbReference>
<dbReference type="EMBL" id="CP109441">
    <property type="protein sequence ID" value="WUV46584.1"/>
    <property type="molecule type" value="Genomic_DNA"/>
</dbReference>
<organism evidence="2 3">
    <name type="scientific">Nocardia vinacea</name>
    <dbReference type="NCBI Taxonomy" id="96468"/>
    <lineage>
        <taxon>Bacteria</taxon>
        <taxon>Bacillati</taxon>
        <taxon>Actinomycetota</taxon>
        <taxon>Actinomycetes</taxon>
        <taxon>Mycobacteriales</taxon>
        <taxon>Nocardiaceae</taxon>
        <taxon>Nocardia</taxon>
    </lineage>
</organism>
<dbReference type="SMART" id="SM00882">
    <property type="entry name" value="CoA_trans"/>
    <property type="match status" value="1"/>
</dbReference>
<dbReference type="InterPro" id="IPR004165">
    <property type="entry name" value="CoA_trans_fam_I"/>
</dbReference>
<accession>A0ABZ1YTL0</accession>
<keyword evidence="3" id="KW-1185">Reference proteome</keyword>
<evidence type="ECO:0008006" key="4">
    <source>
        <dbReference type="Google" id="ProtNLM"/>
    </source>
</evidence>
<protein>
    <recommendedName>
        <fullName evidence="4">CoA-transferase</fullName>
    </recommendedName>
</protein>
<evidence type="ECO:0000256" key="1">
    <source>
        <dbReference type="ARBA" id="ARBA00007047"/>
    </source>
</evidence>
<proteinExistence type="inferred from homology"/>
<dbReference type="Pfam" id="PF01144">
    <property type="entry name" value="CoA_trans"/>
    <property type="match status" value="1"/>
</dbReference>
<gene>
    <name evidence="2" type="ORF">OG563_47430</name>
</gene>
<evidence type="ECO:0000313" key="3">
    <source>
        <dbReference type="Proteomes" id="UP001432062"/>
    </source>
</evidence>
<dbReference type="Gene3D" id="3.40.1080.10">
    <property type="entry name" value="Glutaconate Coenzyme A-transferase"/>
    <property type="match status" value="1"/>
</dbReference>
<dbReference type="PANTHER" id="PTHR43293">
    <property type="entry name" value="ACETATE COA-TRANSFERASE YDIF"/>
    <property type="match status" value="1"/>
</dbReference>
<dbReference type="RefSeq" id="WP_329410432.1">
    <property type="nucleotide sequence ID" value="NZ_CP109441.1"/>
</dbReference>
<dbReference type="SUPFAM" id="SSF100950">
    <property type="entry name" value="NagB/RpiA/CoA transferase-like"/>
    <property type="match status" value="1"/>
</dbReference>
<name>A0ABZ1YTL0_9NOCA</name>
<sequence length="269" mass="29388">MSASTASDEAAYDAGELMITVLASVFENDDQVCNGVASHIPVCAIQLARLTHAPALTWLAGAAGLDPHLHPLPASTFEPTLWQDAVMYVDQRDFWNFVASPRYLQKFCVGGAQVDQFGNMNNTVIGKDYHHPKVRLPGTAGLADMGSMPKRLLYWVNDHSPRTLVDRVDFRSAAGFLGGYGERARLGLAGGPELVVTNLAVFDFAPDSQRMRLKSLHPGVTLEQVLAATGFEPVLPESIGTTPAPSPEQLRLIREVIDPDGRRYHQRTR</sequence>
<reference evidence="2" key="1">
    <citation type="submission" date="2022-10" db="EMBL/GenBank/DDBJ databases">
        <title>The complete genomes of actinobacterial strains from the NBC collection.</title>
        <authorList>
            <person name="Joergensen T.S."/>
            <person name="Alvarez Arevalo M."/>
            <person name="Sterndorff E.B."/>
            <person name="Faurdal D."/>
            <person name="Vuksanovic O."/>
            <person name="Mourched A.-S."/>
            <person name="Charusanti P."/>
            <person name="Shaw S."/>
            <person name="Blin K."/>
            <person name="Weber T."/>
        </authorList>
    </citation>
    <scope>NUCLEOTIDE SEQUENCE</scope>
    <source>
        <strain evidence="2">NBC_01482</strain>
    </source>
</reference>